<accession>A0A2T0S8N2</accession>
<organism evidence="1 2">
    <name type="scientific">Spirosoma oryzae</name>
    <dbReference type="NCBI Taxonomy" id="1469603"/>
    <lineage>
        <taxon>Bacteria</taxon>
        <taxon>Pseudomonadati</taxon>
        <taxon>Bacteroidota</taxon>
        <taxon>Cytophagia</taxon>
        <taxon>Cytophagales</taxon>
        <taxon>Cytophagaceae</taxon>
        <taxon>Spirosoma</taxon>
    </lineage>
</organism>
<name>A0A2T0S8N2_9BACT</name>
<dbReference type="EMBL" id="PVTE01000025">
    <property type="protein sequence ID" value="PRY29762.1"/>
    <property type="molecule type" value="Genomic_DNA"/>
</dbReference>
<comment type="caution">
    <text evidence="1">The sequence shown here is derived from an EMBL/GenBank/DDBJ whole genome shotgun (WGS) entry which is preliminary data.</text>
</comment>
<keyword evidence="2" id="KW-1185">Reference proteome</keyword>
<evidence type="ECO:0000313" key="2">
    <source>
        <dbReference type="Proteomes" id="UP000238375"/>
    </source>
</evidence>
<reference evidence="1 2" key="1">
    <citation type="submission" date="2018-03" db="EMBL/GenBank/DDBJ databases">
        <title>Genomic Encyclopedia of Archaeal and Bacterial Type Strains, Phase II (KMG-II): from individual species to whole genera.</title>
        <authorList>
            <person name="Goeker M."/>
        </authorList>
    </citation>
    <scope>NUCLEOTIDE SEQUENCE [LARGE SCALE GENOMIC DNA]</scope>
    <source>
        <strain evidence="1 2">DSM 28354</strain>
    </source>
</reference>
<dbReference type="Proteomes" id="UP000238375">
    <property type="component" value="Unassembled WGS sequence"/>
</dbReference>
<evidence type="ECO:0000313" key="1">
    <source>
        <dbReference type="EMBL" id="PRY29762.1"/>
    </source>
</evidence>
<gene>
    <name evidence="1" type="ORF">CLV58_12524</name>
</gene>
<proteinExistence type="predicted"/>
<dbReference type="AlphaFoldDB" id="A0A2T0S8N2"/>
<dbReference type="RefSeq" id="WP_106140045.1">
    <property type="nucleotide sequence ID" value="NZ_PVTE01000025.1"/>
</dbReference>
<sequence length="100" mass="11616">MKTTPQNQLLLDKIHRTCCEINNDTDMCAFYWLSGHVGQVHVRICRSKTSFIEPLFSRDVYYAERDWLTENDITDNLESTLNAIQSTVRTFQMPTRTVAA</sequence>
<protein>
    <submittedName>
        <fullName evidence="1">Uncharacterized protein</fullName>
    </submittedName>
</protein>